<name>A0ABQ8KVH8_9APHY</name>
<dbReference type="InterPro" id="IPR000073">
    <property type="entry name" value="AB_hydrolase_1"/>
</dbReference>
<evidence type="ECO:0000313" key="3">
    <source>
        <dbReference type="EMBL" id="KAH9842816.1"/>
    </source>
</evidence>
<protein>
    <submittedName>
        <fullName evidence="3">AB-hydrolase YheT</fullName>
    </submittedName>
</protein>
<gene>
    <name evidence="3" type="ORF">C8Q71DRAFT_794119</name>
</gene>
<comment type="caution">
    <text evidence="3">The sequence shown here is derived from an EMBL/GenBank/DDBJ whole genome shotgun (WGS) entry which is preliminary data.</text>
</comment>
<dbReference type="InterPro" id="IPR050960">
    <property type="entry name" value="AB_hydrolase_4_sf"/>
</dbReference>
<dbReference type="RefSeq" id="XP_047783863.1">
    <property type="nucleotide sequence ID" value="XM_047925521.1"/>
</dbReference>
<dbReference type="GeneID" id="72006253"/>
<dbReference type="InterPro" id="IPR029058">
    <property type="entry name" value="AB_hydrolase_fold"/>
</dbReference>
<comment type="similarity">
    <text evidence="1">Belongs to the AB hydrolase superfamily. AB hydrolase 4 family.</text>
</comment>
<keyword evidence="4" id="KW-1185">Reference proteome</keyword>
<dbReference type="PANTHER" id="PTHR10794:SF63">
    <property type="entry name" value="ALPHA_BETA HYDROLASE 1, ISOFORM A"/>
    <property type="match status" value="1"/>
</dbReference>
<dbReference type="PIRSF" id="PIRSF005211">
    <property type="entry name" value="Ab_hydro_YheT"/>
    <property type="match status" value="1"/>
</dbReference>
<feature type="domain" description="AB hydrolase-1" evidence="2">
    <location>
        <begin position="125"/>
        <end position="380"/>
    </location>
</feature>
<proteinExistence type="inferred from homology"/>
<sequence length="459" mass="49657">MGALVSQVWTARSSRVPRLHFAPDPAKVLVKAPVTGSDADEHPRESLDAFIAARCPSLYSDFAPTWWLFKTDSGHLQTAYAVVGDFSRIDRVEYDRTLLRTLDGGTIGLDSTPPANERTLPDDTPIVVVLHGLTGGSHESYVRAVLAPACTPVEQGGLGYRGIVVNFRGCAGVPLTSPQLYSAGHTDDIRVAVMHIANRFPKARLLGIGFSLGANVLTRYLAEEGTQSRLVAGCAVACPWDCVKNAGGLEDNWLHRTVYAKAMAQNLQRLLGRHANAIAKFPEHPLAKVLPEVLNDKSMSLTQFDGKVTCKVGGSSPPFPFPSAWDYYAWASSHEVLANIRVPFLALNAEDDPVVQVLPIEAGGNPYVAFAVTEKGGHLGWFGKVQATGETRRWVSRPVLEWLRAVGEDIVVRDRQIKPLHVVDGFLKEDGRDDIGCKGVEGGDHVVGVEGEEGLFAGL</sequence>
<dbReference type="EMBL" id="JADCUA010000002">
    <property type="protein sequence ID" value="KAH9842816.1"/>
    <property type="molecule type" value="Genomic_DNA"/>
</dbReference>
<dbReference type="SUPFAM" id="SSF53474">
    <property type="entry name" value="alpha/beta-Hydrolases"/>
    <property type="match status" value="1"/>
</dbReference>
<reference evidence="3 4" key="1">
    <citation type="journal article" date="2021" name="Environ. Microbiol.">
        <title>Gene family expansions and transcriptome signatures uncover fungal adaptations to wood decay.</title>
        <authorList>
            <person name="Hage H."/>
            <person name="Miyauchi S."/>
            <person name="Viragh M."/>
            <person name="Drula E."/>
            <person name="Min B."/>
            <person name="Chaduli D."/>
            <person name="Navarro D."/>
            <person name="Favel A."/>
            <person name="Norest M."/>
            <person name="Lesage-Meessen L."/>
            <person name="Balint B."/>
            <person name="Merenyi Z."/>
            <person name="de Eugenio L."/>
            <person name="Morin E."/>
            <person name="Martinez A.T."/>
            <person name="Baldrian P."/>
            <person name="Stursova M."/>
            <person name="Martinez M.J."/>
            <person name="Novotny C."/>
            <person name="Magnuson J.K."/>
            <person name="Spatafora J.W."/>
            <person name="Maurice S."/>
            <person name="Pangilinan J."/>
            <person name="Andreopoulos W."/>
            <person name="LaButti K."/>
            <person name="Hundley H."/>
            <person name="Na H."/>
            <person name="Kuo A."/>
            <person name="Barry K."/>
            <person name="Lipzen A."/>
            <person name="Henrissat B."/>
            <person name="Riley R."/>
            <person name="Ahrendt S."/>
            <person name="Nagy L.G."/>
            <person name="Grigoriev I.V."/>
            <person name="Martin F."/>
            <person name="Rosso M.N."/>
        </authorList>
    </citation>
    <scope>NUCLEOTIDE SEQUENCE [LARGE SCALE GENOMIC DNA]</scope>
    <source>
        <strain evidence="3 4">CIRM-BRFM 1785</strain>
    </source>
</reference>
<dbReference type="Pfam" id="PF00561">
    <property type="entry name" value="Abhydrolase_1"/>
    <property type="match status" value="1"/>
</dbReference>
<accession>A0ABQ8KVH8</accession>
<organism evidence="3 4">
    <name type="scientific">Rhodofomes roseus</name>
    <dbReference type="NCBI Taxonomy" id="34475"/>
    <lineage>
        <taxon>Eukaryota</taxon>
        <taxon>Fungi</taxon>
        <taxon>Dikarya</taxon>
        <taxon>Basidiomycota</taxon>
        <taxon>Agaricomycotina</taxon>
        <taxon>Agaricomycetes</taxon>
        <taxon>Polyporales</taxon>
        <taxon>Rhodofomes</taxon>
    </lineage>
</organism>
<dbReference type="InterPro" id="IPR012020">
    <property type="entry name" value="ABHD4"/>
</dbReference>
<evidence type="ECO:0000256" key="1">
    <source>
        <dbReference type="ARBA" id="ARBA00010884"/>
    </source>
</evidence>
<dbReference type="PANTHER" id="PTHR10794">
    <property type="entry name" value="ABHYDROLASE DOMAIN-CONTAINING PROTEIN"/>
    <property type="match status" value="1"/>
</dbReference>
<dbReference type="Proteomes" id="UP000814176">
    <property type="component" value="Unassembled WGS sequence"/>
</dbReference>
<evidence type="ECO:0000259" key="2">
    <source>
        <dbReference type="Pfam" id="PF00561"/>
    </source>
</evidence>
<evidence type="ECO:0000313" key="4">
    <source>
        <dbReference type="Proteomes" id="UP000814176"/>
    </source>
</evidence>
<dbReference type="Gene3D" id="3.40.50.1820">
    <property type="entry name" value="alpha/beta hydrolase"/>
    <property type="match status" value="1"/>
</dbReference>